<dbReference type="SUPFAM" id="SSF50969">
    <property type="entry name" value="YVTN repeat-like/Quinoprotein amine dehydrogenase"/>
    <property type="match status" value="1"/>
</dbReference>
<gene>
    <name evidence="1" type="ORF">NMN56_030745</name>
</gene>
<dbReference type="InterPro" id="IPR011044">
    <property type="entry name" value="Quino_amine_DH_bsu"/>
</dbReference>
<dbReference type="Gene3D" id="2.130.10.10">
    <property type="entry name" value="YVTN repeat-like/Quinoprotein amine dehydrogenase"/>
    <property type="match status" value="1"/>
</dbReference>
<evidence type="ECO:0000313" key="1">
    <source>
        <dbReference type="EMBL" id="MDJ1136248.1"/>
    </source>
</evidence>
<keyword evidence="2" id="KW-1185">Reference proteome</keyword>
<dbReference type="RefSeq" id="WP_274046977.1">
    <property type="nucleotide sequence ID" value="NZ_JANCPR020000038.1"/>
</dbReference>
<proteinExistence type="predicted"/>
<dbReference type="InterPro" id="IPR015943">
    <property type="entry name" value="WD40/YVTN_repeat-like_dom_sf"/>
</dbReference>
<name>A0ABT7A4H6_9ACTN</name>
<comment type="caution">
    <text evidence="1">The sequence shown here is derived from an EMBL/GenBank/DDBJ whole genome shotgun (WGS) entry which is preliminary data.</text>
</comment>
<protein>
    <submittedName>
        <fullName evidence="1">Uncharacterized protein</fullName>
    </submittedName>
</protein>
<organism evidence="1 2">
    <name type="scientific">Streptomyces iconiensis</name>
    <dbReference type="NCBI Taxonomy" id="1384038"/>
    <lineage>
        <taxon>Bacteria</taxon>
        <taxon>Bacillati</taxon>
        <taxon>Actinomycetota</taxon>
        <taxon>Actinomycetes</taxon>
        <taxon>Kitasatosporales</taxon>
        <taxon>Streptomycetaceae</taxon>
        <taxon>Streptomyces</taxon>
    </lineage>
</organism>
<evidence type="ECO:0000313" key="2">
    <source>
        <dbReference type="Proteomes" id="UP001214441"/>
    </source>
</evidence>
<dbReference type="EMBL" id="JANCPR020000038">
    <property type="protein sequence ID" value="MDJ1136248.1"/>
    <property type="molecule type" value="Genomic_DNA"/>
</dbReference>
<dbReference type="Proteomes" id="UP001214441">
    <property type="component" value="Unassembled WGS sequence"/>
</dbReference>
<reference evidence="1 2" key="1">
    <citation type="submission" date="2023-05" db="EMBL/GenBank/DDBJ databases">
        <title>Streptantibioticus silvisoli sp. nov., acidotolerant actinomycetes 1 from pine litter.</title>
        <authorList>
            <person name="Swiecimska M."/>
            <person name="Golinska P."/>
            <person name="Sangal V."/>
            <person name="Wachnowicz B."/>
            <person name="Goodfellow M."/>
        </authorList>
    </citation>
    <scope>NUCLEOTIDE SEQUENCE [LARGE SCALE GENOMIC DNA]</scope>
    <source>
        <strain evidence="1 2">DSM 42109</strain>
    </source>
</reference>
<sequence>MSKLTMYTPSPFRIRTIDTSTNALFWHTSSTGGSVTSDARLLLDTPRSLVYRTTGTPSIDEFDVSNPKSPTTTQLNTNKRVNLLCAALAGGFGQPSHVDQRLYAGGSDGFIYTFPLDSSGKTRKTTSDPAPYEVLEAHGRPIIDLTITADGTHAFAIVQSYDGKAAAVTKDLKPMPHEPHYFADRPQWDTIPNPRHINLTPDGHYLVVTGDENSEKCTIIDPTKTESREYWLRYGVGKGGTLYLDNYAAYFSFKSMFHNIAFADGLANRGFDANPPTESNFVAAGAGSILYTKLSTKEVAGWPYLHCRLANFRGGGEVDILWSGSKFLPGDHCEDMFNGVGLIAEGS</sequence>
<accession>A0ABT7A4H6</accession>